<accession>A0A6J4PQA9</accession>
<dbReference type="EMBL" id="CADCUS010000345">
    <property type="protein sequence ID" value="CAA9416407.1"/>
    <property type="molecule type" value="Genomic_DNA"/>
</dbReference>
<dbReference type="PROSITE" id="PS51900">
    <property type="entry name" value="CB"/>
    <property type="match status" value="1"/>
</dbReference>
<feature type="region of interest" description="Disordered" evidence="6">
    <location>
        <begin position="196"/>
        <end position="216"/>
    </location>
</feature>
<keyword evidence="2 5" id="KW-0238">DNA-binding</keyword>
<keyword evidence="3" id="KW-0804">Transcription</keyword>
<evidence type="ECO:0000259" key="8">
    <source>
        <dbReference type="PROSITE" id="PS51898"/>
    </source>
</evidence>
<dbReference type="GO" id="GO:0003700">
    <property type="term" value="F:DNA-binding transcription factor activity"/>
    <property type="evidence" value="ECO:0007669"/>
    <property type="project" value="InterPro"/>
</dbReference>
<keyword evidence="1" id="KW-0805">Transcription regulation</keyword>
<protein>
    <submittedName>
        <fullName evidence="10">Integrase family protein</fullName>
    </submittedName>
</protein>
<feature type="domain" description="Core-binding (CB)" evidence="9">
    <location>
        <begin position="77"/>
        <end position="187"/>
    </location>
</feature>
<dbReference type="InterPro" id="IPR013762">
    <property type="entry name" value="Integrase-like_cat_sf"/>
</dbReference>
<sequence length="599" mass="65539">MAGRPGTGKARARGNIETLRSGALRVRVYAGEDPVTGKRHNLIEVIPPGPKAWREAEAARARLLQQIAERRNPRTSATVDELLTRYLDQFDGSPNTLELYRAHIRNHISPCLGHLRVGKLDPETLDSFYAELRRCRTRCRGRARIEHRAEGPHECTEKCRRHECRPLAPTTIRHIHFVLSGAYKKAVRWGWVGENPMEKAQPPAAPRSNPQPPTAEQAARIVAESWRDPDWSTLVWTAMTTGARRGELCAIRLSLLDLSEGREAVWLRTAIRREPGAGWGEGELKTHQQRRIALDAETAAALREHVDRCRERAAALGVELRPDAFVFSNAFDGSTFLTPDSVTQRYDRMAARLGIETTLHKLRHYSATELIMAGVNPRTVAGRLGHGGGGTSTLKTYTAWVSEADQRAASGIGASMPHRPAALGPEAQRRATPRYPYEGIAAELGRRIEEGSLTPEDDVPSAAAVAVAHDVSLAAAKRALALAQEWGLVERSDRNTLRVIARKLSVAAAPEVEPPAAAAAASCRARSMLTFTLRHCGARVTRFSAAADPSDGEALEQLLVDAVARSGGAPECIGEYEMDVELAGVEELLMTLVGARRRG</sequence>
<name>A0A6J4PQA9_9PSEU</name>
<dbReference type="Gene3D" id="1.10.443.10">
    <property type="entry name" value="Intergrase catalytic core"/>
    <property type="match status" value="1"/>
</dbReference>
<dbReference type="SUPFAM" id="SSF46785">
    <property type="entry name" value="Winged helix' DNA-binding domain"/>
    <property type="match status" value="1"/>
</dbReference>
<proteinExistence type="predicted"/>
<evidence type="ECO:0000256" key="1">
    <source>
        <dbReference type="ARBA" id="ARBA00023015"/>
    </source>
</evidence>
<dbReference type="InterPro" id="IPR011010">
    <property type="entry name" value="DNA_brk_join_enz"/>
</dbReference>
<evidence type="ECO:0000313" key="10">
    <source>
        <dbReference type="EMBL" id="CAA9416407.1"/>
    </source>
</evidence>
<evidence type="ECO:0000256" key="3">
    <source>
        <dbReference type="ARBA" id="ARBA00023163"/>
    </source>
</evidence>
<dbReference type="GO" id="GO:0003677">
    <property type="term" value="F:DNA binding"/>
    <property type="evidence" value="ECO:0007669"/>
    <property type="project" value="UniProtKB-UniRule"/>
</dbReference>
<keyword evidence="4" id="KW-0233">DNA recombination</keyword>
<organism evidence="10">
    <name type="scientific">uncultured Pseudonocardia sp</name>
    <dbReference type="NCBI Taxonomy" id="211455"/>
    <lineage>
        <taxon>Bacteria</taxon>
        <taxon>Bacillati</taxon>
        <taxon>Actinomycetota</taxon>
        <taxon>Actinomycetes</taxon>
        <taxon>Pseudonocardiales</taxon>
        <taxon>Pseudonocardiaceae</taxon>
        <taxon>Pseudonocardia</taxon>
        <taxon>environmental samples</taxon>
    </lineage>
</organism>
<dbReference type="AlphaFoldDB" id="A0A6J4PQA9"/>
<dbReference type="Gene3D" id="1.10.150.130">
    <property type="match status" value="1"/>
</dbReference>
<evidence type="ECO:0000256" key="2">
    <source>
        <dbReference type="ARBA" id="ARBA00023125"/>
    </source>
</evidence>
<dbReference type="InterPro" id="IPR036388">
    <property type="entry name" value="WH-like_DNA-bd_sf"/>
</dbReference>
<evidence type="ECO:0000259" key="7">
    <source>
        <dbReference type="PROSITE" id="PS50949"/>
    </source>
</evidence>
<dbReference type="SMART" id="SM00345">
    <property type="entry name" value="HTH_GNTR"/>
    <property type="match status" value="1"/>
</dbReference>
<dbReference type="PROSITE" id="PS51898">
    <property type="entry name" value="TYR_RECOMBINASE"/>
    <property type="match status" value="1"/>
</dbReference>
<dbReference type="InterPro" id="IPR036390">
    <property type="entry name" value="WH_DNA-bd_sf"/>
</dbReference>
<feature type="compositionally biased region" description="Pro residues" evidence="6">
    <location>
        <begin position="203"/>
        <end position="213"/>
    </location>
</feature>
<feature type="region of interest" description="Disordered" evidence="6">
    <location>
        <begin position="412"/>
        <end position="432"/>
    </location>
</feature>
<feature type="domain" description="Tyr recombinase" evidence="8">
    <location>
        <begin position="208"/>
        <end position="411"/>
    </location>
</feature>
<dbReference type="SUPFAM" id="SSF56349">
    <property type="entry name" value="DNA breaking-rejoining enzymes"/>
    <property type="match status" value="1"/>
</dbReference>
<dbReference type="Pfam" id="PF00589">
    <property type="entry name" value="Phage_integrase"/>
    <property type="match status" value="1"/>
</dbReference>
<evidence type="ECO:0000259" key="9">
    <source>
        <dbReference type="PROSITE" id="PS51900"/>
    </source>
</evidence>
<dbReference type="InterPro" id="IPR002104">
    <property type="entry name" value="Integrase_catalytic"/>
</dbReference>
<dbReference type="InterPro" id="IPR044068">
    <property type="entry name" value="CB"/>
</dbReference>
<dbReference type="InterPro" id="IPR000524">
    <property type="entry name" value="Tscrpt_reg_HTH_GntR"/>
</dbReference>
<dbReference type="InterPro" id="IPR050090">
    <property type="entry name" value="Tyrosine_recombinase_XerCD"/>
</dbReference>
<feature type="domain" description="HTH gntR-type" evidence="7">
    <location>
        <begin position="434"/>
        <end position="502"/>
    </location>
</feature>
<dbReference type="Gene3D" id="1.10.10.10">
    <property type="entry name" value="Winged helix-like DNA-binding domain superfamily/Winged helix DNA-binding domain"/>
    <property type="match status" value="1"/>
</dbReference>
<dbReference type="InterPro" id="IPR010998">
    <property type="entry name" value="Integrase_recombinase_N"/>
</dbReference>
<evidence type="ECO:0000256" key="6">
    <source>
        <dbReference type="SAM" id="MobiDB-lite"/>
    </source>
</evidence>
<evidence type="ECO:0000256" key="5">
    <source>
        <dbReference type="PROSITE-ProRule" id="PRU01248"/>
    </source>
</evidence>
<dbReference type="PANTHER" id="PTHR30349">
    <property type="entry name" value="PHAGE INTEGRASE-RELATED"/>
    <property type="match status" value="1"/>
</dbReference>
<dbReference type="PROSITE" id="PS50949">
    <property type="entry name" value="HTH_GNTR"/>
    <property type="match status" value="1"/>
</dbReference>
<gene>
    <name evidence="10" type="ORF">AVDCRST_MAG66-2427</name>
</gene>
<dbReference type="PANTHER" id="PTHR30349:SF91">
    <property type="entry name" value="INTA PROTEIN"/>
    <property type="match status" value="1"/>
</dbReference>
<evidence type="ECO:0000256" key="4">
    <source>
        <dbReference type="ARBA" id="ARBA00023172"/>
    </source>
</evidence>
<dbReference type="GO" id="GO:0006310">
    <property type="term" value="P:DNA recombination"/>
    <property type="evidence" value="ECO:0007669"/>
    <property type="project" value="UniProtKB-KW"/>
</dbReference>
<dbReference type="Pfam" id="PF00392">
    <property type="entry name" value="GntR"/>
    <property type="match status" value="1"/>
</dbReference>
<dbReference type="GO" id="GO:0015074">
    <property type="term" value="P:DNA integration"/>
    <property type="evidence" value="ECO:0007669"/>
    <property type="project" value="InterPro"/>
</dbReference>
<reference evidence="10" key="1">
    <citation type="submission" date="2020-02" db="EMBL/GenBank/DDBJ databases">
        <authorList>
            <person name="Meier V. D."/>
        </authorList>
    </citation>
    <scope>NUCLEOTIDE SEQUENCE</scope>
    <source>
        <strain evidence="10">AVDCRST_MAG66</strain>
    </source>
</reference>